<feature type="compositionally biased region" description="Pro residues" evidence="1">
    <location>
        <begin position="451"/>
        <end position="460"/>
    </location>
</feature>
<feature type="compositionally biased region" description="Low complexity" evidence="1">
    <location>
        <begin position="391"/>
        <end position="415"/>
    </location>
</feature>
<feature type="compositionally biased region" description="Basic and acidic residues" evidence="1">
    <location>
        <begin position="13"/>
        <end position="22"/>
    </location>
</feature>
<feature type="compositionally biased region" description="Polar residues" evidence="1">
    <location>
        <begin position="461"/>
        <end position="478"/>
    </location>
</feature>
<organism evidence="2 3">
    <name type="scientific">Rickenella mellea</name>
    <dbReference type="NCBI Taxonomy" id="50990"/>
    <lineage>
        <taxon>Eukaryota</taxon>
        <taxon>Fungi</taxon>
        <taxon>Dikarya</taxon>
        <taxon>Basidiomycota</taxon>
        <taxon>Agaricomycotina</taxon>
        <taxon>Agaricomycetes</taxon>
        <taxon>Hymenochaetales</taxon>
        <taxon>Rickenellaceae</taxon>
        <taxon>Rickenella</taxon>
    </lineage>
</organism>
<feature type="compositionally biased region" description="Polar residues" evidence="1">
    <location>
        <begin position="977"/>
        <end position="987"/>
    </location>
</feature>
<protein>
    <submittedName>
        <fullName evidence="2">Uncharacterized protein</fullName>
    </submittedName>
</protein>
<feature type="compositionally biased region" description="Basic and acidic residues" evidence="1">
    <location>
        <begin position="528"/>
        <end position="538"/>
    </location>
</feature>
<evidence type="ECO:0000313" key="3">
    <source>
        <dbReference type="Proteomes" id="UP000294933"/>
    </source>
</evidence>
<gene>
    <name evidence="2" type="ORF">BD410DRAFT_897166</name>
</gene>
<feature type="compositionally biased region" description="Low complexity" evidence="1">
    <location>
        <begin position="624"/>
        <end position="635"/>
    </location>
</feature>
<feature type="compositionally biased region" description="Low complexity" evidence="1">
    <location>
        <begin position="425"/>
        <end position="448"/>
    </location>
</feature>
<feature type="compositionally biased region" description="Polar residues" evidence="1">
    <location>
        <begin position="641"/>
        <end position="652"/>
    </location>
</feature>
<feature type="compositionally biased region" description="Polar residues" evidence="1">
    <location>
        <begin position="716"/>
        <end position="726"/>
    </location>
</feature>
<feature type="compositionally biased region" description="Low complexity" evidence="1">
    <location>
        <begin position="961"/>
        <end position="976"/>
    </location>
</feature>
<feature type="region of interest" description="Disordered" evidence="1">
    <location>
        <begin position="96"/>
        <end position="177"/>
    </location>
</feature>
<feature type="compositionally biased region" description="Pro residues" evidence="1">
    <location>
        <begin position="861"/>
        <end position="875"/>
    </location>
</feature>
<keyword evidence="3" id="KW-1185">Reference proteome</keyword>
<dbReference type="EMBL" id="ML170168">
    <property type="protein sequence ID" value="TDL24016.1"/>
    <property type="molecule type" value="Genomic_DNA"/>
</dbReference>
<feature type="compositionally biased region" description="Pro residues" evidence="1">
    <location>
        <begin position="552"/>
        <end position="564"/>
    </location>
</feature>
<feature type="compositionally biased region" description="Low complexity" evidence="1">
    <location>
        <begin position="597"/>
        <end position="617"/>
    </location>
</feature>
<feature type="compositionally biased region" description="Polar residues" evidence="1">
    <location>
        <begin position="763"/>
        <end position="776"/>
    </location>
</feature>
<evidence type="ECO:0000313" key="2">
    <source>
        <dbReference type="EMBL" id="TDL24016.1"/>
    </source>
</evidence>
<feature type="compositionally biased region" description="Low complexity" evidence="1">
    <location>
        <begin position="668"/>
        <end position="677"/>
    </location>
</feature>
<reference evidence="2 3" key="1">
    <citation type="submission" date="2018-06" db="EMBL/GenBank/DDBJ databases">
        <title>A transcriptomic atlas of mushroom development highlights an independent origin of complex multicellularity.</title>
        <authorList>
            <consortium name="DOE Joint Genome Institute"/>
            <person name="Krizsan K."/>
            <person name="Almasi E."/>
            <person name="Merenyi Z."/>
            <person name="Sahu N."/>
            <person name="Viragh M."/>
            <person name="Koszo T."/>
            <person name="Mondo S."/>
            <person name="Kiss B."/>
            <person name="Balint B."/>
            <person name="Kues U."/>
            <person name="Barry K."/>
            <person name="Hegedus J.C."/>
            <person name="Henrissat B."/>
            <person name="Johnson J."/>
            <person name="Lipzen A."/>
            <person name="Ohm R."/>
            <person name="Nagy I."/>
            <person name="Pangilinan J."/>
            <person name="Yan J."/>
            <person name="Xiong Y."/>
            <person name="Grigoriev I.V."/>
            <person name="Hibbett D.S."/>
            <person name="Nagy L.G."/>
        </authorList>
    </citation>
    <scope>NUCLEOTIDE SEQUENCE [LARGE SCALE GENOMIC DNA]</scope>
    <source>
        <strain evidence="2 3">SZMC22713</strain>
    </source>
</reference>
<dbReference type="STRING" id="50990.A0A4Y7Q9I2"/>
<sequence>MDDPWSNAWSEPAKPELKEPKETGGLGWSTTTETKTNIEDVGPPSWTTGSVSWTDDSVGGSLWAGSGDDTTLDGWKAVVDAPSTSTFAALQAEDITSDTTSVKTPHELPPETNITSPNPAVNVPLPFSPPPERSPPPEPITRDSPLHVPVTLHEDTPDPFGSFESGTNLPDTHPSSDEFVWSPAAPTFDASAADGNAWGTVWAPAPKGDAGVKDDTVIKDEWEVAKERKENLDKTMPPEVLAGIMGEWATLSSDLWPEEPNDERGNGEDFAMQEGLSGTLDNFLPQTLIHPPINFIKSHTAKAMANGVKLSRNLPLAKSSPMSHLFATRGSSAWEQSVKNRVEVVKDDLPVGWRIVEQTPVAETKSVEEKKGGGLLSSLFGRRNSTMPTASTSKEVSSTEPSKTSSSRSNSPRPSGDVRSSTDVARSPALSSMPSASASPVLASLSKSTPPTSPIVPSLPSPTKANVQTHNEESSNGETPAAPSVVSRFLNRFSRTKSEDRPRSASPRGSMSLSSDDLAFLSDIVPTHNEHASPDDMLKGLTSMIESAPLPTKLPPPLPPPPSVPRAKQSLPPPPLPKKNGTVGMSNPLDDLESLFGSVAGPSGTTSTTVSPMIPTSLSPPPSSTVLTPTPLSDLFAISTAPLQGSSTSPPLLQSPGFRANSPSPLVLTPRPLSTRPETPRPRSPYATSARPITPAGAGSIHLRKPSDHTTAMVGPSSQISASSAILTPPPPSRQPLKITPLANPVDDDDDDFSDFHSSNSFPTFTSPDTAGTTPMKSAFESPSRGLLSRHGDHAADSFGDFGEFASSSPMRSPSPPRPPKKSALPLVSPEQPVKPGTHEQQRSLELVQNAAARPGRWPREPSPVTPMLPPPPMSPQLVNKVTNGNVFDIMDDYSLHGGSGAKPPGPRTSSPSAFPILPPPIPPQVQSIHRSTSPPFTLPPPPLSLFASPPSRNDAKPPVSSAFSNTTASNSSSNNPRQTGGLSAQDLSFFEGL</sequence>
<name>A0A4Y7Q9I2_9AGAM</name>
<feature type="region of interest" description="Disordered" evidence="1">
    <location>
        <begin position="1"/>
        <end position="53"/>
    </location>
</feature>
<feature type="compositionally biased region" description="Low complexity" evidence="1">
    <location>
        <begin position="510"/>
        <end position="523"/>
    </location>
</feature>
<accession>A0A4Y7Q9I2</accession>
<dbReference type="OrthoDB" id="3262497at2759"/>
<dbReference type="AlphaFoldDB" id="A0A4Y7Q9I2"/>
<feature type="region of interest" description="Disordered" evidence="1">
    <location>
        <begin position="362"/>
        <end position="994"/>
    </location>
</feature>
<dbReference type="VEuPathDB" id="FungiDB:BD410DRAFT_897166"/>
<proteinExistence type="predicted"/>
<dbReference type="Proteomes" id="UP000294933">
    <property type="component" value="Unassembled WGS sequence"/>
</dbReference>
<evidence type="ECO:0000256" key="1">
    <source>
        <dbReference type="SAM" id="MobiDB-lite"/>
    </source>
</evidence>
<feature type="compositionally biased region" description="Pro residues" evidence="1">
    <location>
        <begin position="126"/>
        <end position="139"/>
    </location>
</feature>